<evidence type="ECO:0000313" key="6">
    <source>
        <dbReference type="EMBL" id="KAK3927391.1"/>
    </source>
</evidence>
<dbReference type="InterPro" id="IPR001936">
    <property type="entry name" value="RasGAP_dom"/>
</dbReference>
<evidence type="ECO:0000256" key="2">
    <source>
        <dbReference type="ARBA" id="ARBA00023136"/>
    </source>
</evidence>
<keyword evidence="2" id="KW-0472">Membrane</keyword>
<dbReference type="GO" id="GO:0005829">
    <property type="term" value="C:cytosol"/>
    <property type="evidence" value="ECO:0007669"/>
    <property type="project" value="TreeGrafter"/>
</dbReference>
<proteinExistence type="predicted"/>
<dbReference type="PANTHER" id="PTHR22746">
    <property type="entry name" value="RAB6A-GEF COMPLEX PARTNER PROTEIN 1"/>
    <property type="match status" value="1"/>
</dbReference>
<feature type="domain" description="Ras-GAP" evidence="5">
    <location>
        <begin position="770"/>
        <end position="996"/>
    </location>
</feature>
<keyword evidence="7" id="KW-1185">Reference proteome</keyword>
<dbReference type="EMBL" id="JAHWGI010001285">
    <property type="protein sequence ID" value="KAK3927391.1"/>
    <property type="molecule type" value="Genomic_DNA"/>
</dbReference>
<dbReference type="SUPFAM" id="SSF50978">
    <property type="entry name" value="WD40 repeat-like"/>
    <property type="match status" value="1"/>
</dbReference>
<reference evidence="6" key="1">
    <citation type="submission" date="2021-07" db="EMBL/GenBank/DDBJ databases">
        <authorList>
            <person name="Catto M.A."/>
            <person name="Jacobson A."/>
            <person name="Kennedy G."/>
            <person name="Labadie P."/>
            <person name="Hunt B.G."/>
            <person name="Srinivasan R."/>
        </authorList>
    </citation>
    <scope>NUCLEOTIDE SEQUENCE</scope>
    <source>
        <strain evidence="6">PL_HMW_Pooled</strain>
        <tissue evidence="6">Head</tissue>
    </source>
</reference>
<evidence type="ECO:0000259" key="5">
    <source>
        <dbReference type="PROSITE" id="PS50018"/>
    </source>
</evidence>
<evidence type="ECO:0000256" key="3">
    <source>
        <dbReference type="ARBA" id="ARBA00029879"/>
    </source>
</evidence>
<reference evidence="6" key="2">
    <citation type="journal article" date="2023" name="BMC Genomics">
        <title>Pest status, molecular evolution, and epigenetic factors derived from the genome assembly of Frankliniella fusca, a thysanopteran phytovirus vector.</title>
        <authorList>
            <person name="Catto M.A."/>
            <person name="Labadie P.E."/>
            <person name="Jacobson A.L."/>
            <person name="Kennedy G.G."/>
            <person name="Srinivasan R."/>
            <person name="Hunt B.G."/>
        </authorList>
    </citation>
    <scope>NUCLEOTIDE SEQUENCE</scope>
    <source>
        <strain evidence="6">PL_HMW_Pooled</strain>
    </source>
</reference>
<feature type="region of interest" description="Disordered" evidence="4">
    <location>
        <begin position="1526"/>
        <end position="1549"/>
    </location>
</feature>
<accession>A0AAE1HV55</accession>
<dbReference type="InterPro" id="IPR009771">
    <property type="entry name" value="RIC1_C"/>
</dbReference>
<evidence type="ECO:0000313" key="7">
    <source>
        <dbReference type="Proteomes" id="UP001219518"/>
    </source>
</evidence>
<name>A0AAE1HV55_9NEOP</name>
<dbReference type="GO" id="GO:0006886">
    <property type="term" value="P:intracellular protein transport"/>
    <property type="evidence" value="ECO:0007669"/>
    <property type="project" value="InterPro"/>
</dbReference>
<dbReference type="Pfam" id="PF25440">
    <property type="entry name" value="Beta-prop_RIC1_2nd"/>
    <property type="match status" value="1"/>
</dbReference>
<dbReference type="Proteomes" id="UP001219518">
    <property type="component" value="Unassembled WGS sequence"/>
</dbReference>
<dbReference type="GO" id="GO:0000139">
    <property type="term" value="C:Golgi membrane"/>
    <property type="evidence" value="ECO:0007669"/>
    <property type="project" value="TreeGrafter"/>
</dbReference>
<dbReference type="GO" id="GO:0034066">
    <property type="term" value="C:Ric1-Rgp1 guanyl-nucleotide exchange factor complex"/>
    <property type="evidence" value="ECO:0007669"/>
    <property type="project" value="InterPro"/>
</dbReference>
<feature type="compositionally biased region" description="Low complexity" evidence="4">
    <location>
        <begin position="1481"/>
        <end position="1497"/>
    </location>
</feature>
<feature type="region of interest" description="Disordered" evidence="4">
    <location>
        <begin position="1476"/>
        <end position="1497"/>
    </location>
</feature>
<comment type="subcellular location">
    <subcellularLocation>
        <location evidence="1">Membrane</location>
    </subcellularLocation>
</comment>
<dbReference type="PROSITE" id="PS50018">
    <property type="entry name" value="RAS_GTPASE_ACTIV_2"/>
    <property type="match status" value="1"/>
</dbReference>
<dbReference type="Pfam" id="PF07064">
    <property type="entry name" value="RIC1"/>
    <property type="match status" value="1"/>
</dbReference>
<evidence type="ECO:0000256" key="1">
    <source>
        <dbReference type="ARBA" id="ARBA00004370"/>
    </source>
</evidence>
<dbReference type="Gene3D" id="2.130.10.10">
    <property type="entry name" value="YVTN repeat-like/Quinoprotein amine dehydrogenase"/>
    <property type="match status" value="1"/>
</dbReference>
<feature type="region of interest" description="Disordered" evidence="4">
    <location>
        <begin position="1281"/>
        <end position="1306"/>
    </location>
</feature>
<dbReference type="GO" id="GO:0042147">
    <property type="term" value="P:retrograde transport, endosome to Golgi"/>
    <property type="evidence" value="ECO:0007669"/>
    <property type="project" value="TreeGrafter"/>
</dbReference>
<comment type="caution">
    <text evidence="6">The sequence shown here is derived from an EMBL/GenBank/DDBJ whole genome shotgun (WGS) entry which is preliminary data.</text>
</comment>
<evidence type="ECO:0000256" key="4">
    <source>
        <dbReference type="SAM" id="MobiDB-lite"/>
    </source>
</evidence>
<dbReference type="InterPro" id="IPR015943">
    <property type="entry name" value="WD40/YVTN_repeat-like_dom_sf"/>
</dbReference>
<protein>
    <recommendedName>
        <fullName evidence="3">Protein RIC1 homolog</fullName>
    </recommendedName>
</protein>
<gene>
    <name evidence="6" type="ORF">KUF71_015675</name>
</gene>
<sequence length="1549" mass="171184">MYFPIGWPRVLSFPQQGQCSIRQVICNRDKILFAILTDDTLSIWFCKPCLPIVSHRRPRESVQAVGSNESVEWRPDSSMLVVITSAGYMLMYRLGVRHDQKGLYEQVDSPTPSMRRDSAELFLQESIPPLLLTLEQEISVFDGSLTCVACIRDELMVATTQGHILRYRWDGHQNRDYNLDLRRIPFSIDQQVSKAIPIVEANTYVISIDYSPLVGGFAVVLNDGRAAFLTASTLKFDPNVTPKEEDCNSRNFEKRMQVQGIWAQNVDDATCAAVNHKYRLIAFGRKNSQAVVCCVDETTGGLEVTHELVLSPKDYPGCPGRVRCIRWTPDGRCVALAWANGGLSLWSTFGALLLCSLGWDYGLNSESASASLLNIQSMEWSAEGYQLWMVRRLPDRDLGEDDGLDQPTDAVVLLDFVKSALTVNPCMGHLKHLYLQGEDKLFINLGGTGLSCPKKSVDDSKGHGALFVPGPGLAFSEPSGNTTSGGTNSQLMGSKQWVVVPLPSTYSAANWPIRYTAMDSSGEHLAVAGRAGLALYSVANRKWKLFGSESQERDIIVSGGLLWWGSYVVLAAYSVASDCDQLRLYPRDSRLDNSFATVTRLPAQALLLNILQDRLVTFCSDARVTIYALSPKDNVTSGPSVDVTALQMIDISALCVHPACVVSLALTPLRTESGRSHSQQNSQQMESIVMNVSGRLLMVQREHGGRIDSEVPHSSELFQCTPPTVLASCVEHVWVPNRSVPEKPHLTEALWLFCGAHGMRVWLPLFPRSKDNQHSFMAKRIMLPFHLRIYPLAILFEDAILLGAENDTLLYTSDTKSPFSLPFCVLERTSQVYLHQILRQLIRRNLGYHAWEIARSCTALPYFPHSLELLLHEVLEEEATSKQPIPDALLPSVVEFIQEFPVYLETVAHCARKTEIALWPYLFAAAGKPKDLFQECLARWQLDTAASYLIILQNLEPSTVSRQYATLLLDAALENCHWELSKDLVRFLRAIDPNDVESPRASFVMPSHSLRYGLSPQSPPLSPSQEDLTLVLGTMQISRGRSFSTTLNPKLDLGGKDFPSGTSNVLPIRRDSILKGNAGLGVGTPTPTPGVAVPLRRKKSVPTGRGDARDLSGSAEEFFMDVILQRHARRLLSTRRLADLGRFAARLDFHLVAWLGREKERAARVDEPVAALQQLHADFSWPHPAVMSPLALGLDPRKSSILTEEHLLSLNIDVTSIQQGLTGNIGSGSRIGDSGYMSQSGVPNRLLPHNYTEYLNNSNCVEEARLVPHTVADDRSIVSEESSYWGDDKERDRGQYSPEDTSGTWSQAAADMTSTLEQLTMESSTRGSQKAEVQLRYLLQLMTEAGCLEWALILAILLHDALAVVRTTAAARAPSQSYSCVLRLRDTITTLTSWSNTECLGYKPFMMAIQGQVGVLTKLMTSKQQQHQIQQYQLQLHHQQTAPLGVSNPNSSATFCAENGNNQEYSTTETLSMKAERTIVTPSSSRPRSDTASSTSTVMTAGPVPIAVAPSQESGIDMVQEGIDVGKAEEESPMPLEAKPETESGCTIS</sequence>
<dbReference type="InterPro" id="IPR040096">
    <property type="entry name" value="Ric1"/>
</dbReference>
<dbReference type="PANTHER" id="PTHR22746:SF10">
    <property type="entry name" value="GUANINE NUCLEOTIDE EXCHANGE FACTOR SUBUNIT RIC1"/>
    <property type="match status" value="1"/>
</dbReference>
<organism evidence="6 7">
    <name type="scientific">Frankliniella fusca</name>
    <dbReference type="NCBI Taxonomy" id="407009"/>
    <lineage>
        <taxon>Eukaryota</taxon>
        <taxon>Metazoa</taxon>
        <taxon>Ecdysozoa</taxon>
        <taxon>Arthropoda</taxon>
        <taxon>Hexapoda</taxon>
        <taxon>Insecta</taxon>
        <taxon>Pterygota</taxon>
        <taxon>Neoptera</taxon>
        <taxon>Paraneoptera</taxon>
        <taxon>Thysanoptera</taxon>
        <taxon>Terebrantia</taxon>
        <taxon>Thripoidea</taxon>
        <taxon>Thripidae</taxon>
        <taxon>Frankliniella</taxon>
    </lineage>
</organism>
<dbReference type="InterPro" id="IPR036322">
    <property type="entry name" value="WD40_repeat_dom_sf"/>
</dbReference>